<dbReference type="EMBL" id="PJQM01000371">
    <property type="protein sequence ID" value="RCI05509.1"/>
    <property type="molecule type" value="Genomic_DNA"/>
</dbReference>
<evidence type="ECO:0000313" key="2">
    <source>
        <dbReference type="Proteomes" id="UP000253551"/>
    </source>
</evidence>
<gene>
    <name evidence="1" type="ORF">CU098_012507</name>
</gene>
<proteinExistence type="predicted"/>
<accession>A0A367KTH6</accession>
<reference evidence="1 2" key="1">
    <citation type="journal article" date="2018" name="G3 (Bethesda)">
        <title>Phylogenetic and Phylogenomic Definition of Rhizopus Species.</title>
        <authorList>
            <person name="Gryganskyi A.P."/>
            <person name="Golan J."/>
            <person name="Dolatabadi S."/>
            <person name="Mondo S."/>
            <person name="Robb S."/>
            <person name="Idnurm A."/>
            <person name="Muszewska A."/>
            <person name="Steczkiewicz K."/>
            <person name="Masonjones S."/>
            <person name="Liao H.L."/>
            <person name="Gajdeczka M.T."/>
            <person name="Anike F."/>
            <person name="Vuek A."/>
            <person name="Anishchenko I.M."/>
            <person name="Voigt K."/>
            <person name="de Hoog G.S."/>
            <person name="Smith M.E."/>
            <person name="Heitman J."/>
            <person name="Vilgalys R."/>
            <person name="Stajich J.E."/>
        </authorList>
    </citation>
    <scope>NUCLEOTIDE SEQUENCE [LARGE SCALE GENOMIC DNA]</scope>
    <source>
        <strain evidence="1 2">LSU 92-RS-03</strain>
    </source>
</reference>
<organism evidence="1 2">
    <name type="scientific">Rhizopus stolonifer</name>
    <name type="common">Rhizopus nigricans</name>
    <dbReference type="NCBI Taxonomy" id="4846"/>
    <lineage>
        <taxon>Eukaryota</taxon>
        <taxon>Fungi</taxon>
        <taxon>Fungi incertae sedis</taxon>
        <taxon>Mucoromycota</taxon>
        <taxon>Mucoromycotina</taxon>
        <taxon>Mucoromycetes</taxon>
        <taxon>Mucorales</taxon>
        <taxon>Mucorineae</taxon>
        <taxon>Rhizopodaceae</taxon>
        <taxon>Rhizopus</taxon>
    </lineage>
</organism>
<dbReference type="OrthoDB" id="2276859at2759"/>
<sequence length="151" mass="17281">MNAFYTKASLFDPTVFPNPSEQDFNINTWEPIIEALFSNPVVKIKSGDTMLLNLNGKQKIDYRLDTIVNQRLVDSGKIELRTTLKLTSKYTTERVCERIRVAEKVELMAIYIKGEVNKALDRRSSFGPVFSPSYKNNLGNYHAWLDEISNA</sequence>
<comment type="caution">
    <text evidence="1">The sequence shown here is derived from an EMBL/GenBank/DDBJ whole genome shotgun (WGS) entry which is preliminary data.</text>
</comment>
<keyword evidence="2" id="KW-1185">Reference proteome</keyword>
<dbReference type="Proteomes" id="UP000253551">
    <property type="component" value="Unassembled WGS sequence"/>
</dbReference>
<dbReference type="AlphaFoldDB" id="A0A367KTH6"/>
<name>A0A367KTH6_RHIST</name>
<evidence type="ECO:0000313" key="1">
    <source>
        <dbReference type="EMBL" id="RCI05509.1"/>
    </source>
</evidence>
<protein>
    <submittedName>
        <fullName evidence="1">Uncharacterized protein</fullName>
    </submittedName>
</protein>